<dbReference type="AlphaFoldDB" id="A0A9P6D4G4"/>
<name>A0A9P6D4G4_9AGAR</name>
<gene>
    <name evidence="1" type="ORF">BDN70DRAFT_360499</name>
</gene>
<organism evidence="1 2">
    <name type="scientific">Pholiota conissans</name>
    <dbReference type="NCBI Taxonomy" id="109636"/>
    <lineage>
        <taxon>Eukaryota</taxon>
        <taxon>Fungi</taxon>
        <taxon>Dikarya</taxon>
        <taxon>Basidiomycota</taxon>
        <taxon>Agaricomycotina</taxon>
        <taxon>Agaricomycetes</taxon>
        <taxon>Agaricomycetidae</taxon>
        <taxon>Agaricales</taxon>
        <taxon>Agaricineae</taxon>
        <taxon>Strophariaceae</taxon>
        <taxon>Pholiota</taxon>
    </lineage>
</organism>
<keyword evidence="2" id="KW-1185">Reference proteome</keyword>
<evidence type="ECO:0000313" key="1">
    <source>
        <dbReference type="EMBL" id="KAF9483070.1"/>
    </source>
</evidence>
<sequence>MEPLMLTHVGLRVPALILPATLQIFISPIAEYTPKGDYFSTVTMTHINRFPVQPQKRITPISFDLLDVNAFNPSIANGDVRYAVVILNCGGDERNLKVPVNFFAIAIWHLHGDGVLLKSLSLNRRMQSTQPINFRLNKSTGLNDMADSVINYAINCSELEYHGMQFLSMYF</sequence>
<dbReference type="Proteomes" id="UP000807469">
    <property type="component" value="Unassembled WGS sequence"/>
</dbReference>
<comment type="caution">
    <text evidence="1">The sequence shown here is derived from an EMBL/GenBank/DDBJ whole genome shotgun (WGS) entry which is preliminary data.</text>
</comment>
<protein>
    <submittedName>
        <fullName evidence="1">Uncharacterized protein</fullName>
    </submittedName>
</protein>
<proteinExistence type="predicted"/>
<reference evidence="1" key="1">
    <citation type="submission" date="2020-11" db="EMBL/GenBank/DDBJ databases">
        <authorList>
            <consortium name="DOE Joint Genome Institute"/>
            <person name="Ahrendt S."/>
            <person name="Riley R."/>
            <person name="Andreopoulos W."/>
            <person name="Labutti K."/>
            <person name="Pangilinan J."/>
            <person name="Ruiz-Duenas F.J."/>
            <person name="Barrasa J.M."/>
            <person name="Sanchez-Garcia M."/>
            <person name="Camarero S."/>
            <person name="Miyauchi S."/>
            <person name="Serrano A."/>
            <person name="Linde D."/>
            <person name="Babiker R."/>
            <person name="Drula E."/>
            <person name="Ayuso-Fernandez I."/>
            <person name="Pacheco R."/>
            <person name="Padilla G."/>
            <person name="Ferreira P."/>
            <person name="Barriuso J."/>
            <person name="Kellner H."/>
            <person name="Castanera R."/>
            <person name="Alfaro M."/>
            <person name="Ramirez L."/>
            <person name="Pisabarro A.G."/>
            <person name="Kuo A."/>
            <person name="Tritt A."/>
            <person name="Lipzen A."/>
            <person name="He G."/>
            <person name="Yan M."/>
            <person name="Ng V."/>
            <person name="Cullen D."/>
            <person name="Martin F."/>
            <person name="Rosso M.-N."/>
            <person name="Henrissat B."/>
            <person name="Hibbett D."/>
            <person name="Martinez A.T."/>
            <person name="Grigoriev I.V."/>
        </authorList>
    </citation>
    <scope>NUCLEOTIDE SEQUENCE</scope>
    <source>
        <strain evidence="1">CIRM-BRFM 674</strain>
    </source>
</reference>
<dbReference type="EMBL" id="MU155158">
    <property type="protein sequence ID" value="KAF9483070.1"/>
    <property type="molecule type" value="Genomic_DNA"/>
</dbReference>
<accession>A0A9P6D4G4</accession>
<evidence type="ECO:0000313" key="2">
    <source>
        <dbReference type="Proteomes" id="UP000807469"/>
    </source>
</evidence>